<proteinExistence type="predicted"/>
<dbReference type="EMBL" id="LT629742">
    <property type="protein sequence ID" value="SDR78330.1"/>
    <property type="molecule type" value="Genomic_DNA"/>
</dbReference>
<sequence>MDAQTDPVGVRPVLGSAVGALVVGLAALCFVALPLIGAPLGAVAVVSGLLARRELRRNEAVRGSRISLAGFLLGATVLAFGALLLLLPFLLAALSALRA</sequence>
<keyword evidence="1" id="KW-0812">Transmembrane</keyword>
<dbReference type="AlphaFoldDB" id="A0A1H1LVD1"/>
<name>A0A1H1LVD1_9MICO</name>
<dbReference type="RefSeq" id="WP_083362408.1">
    <property type="nucleotide sequence ID" value="NZ_LT629742.1"/>
</dbReference>
<feature type="transmembrane region" description="Helical" evidence="1">
    <location>
        <begin position="71"/>
        <end position="97"/>
    </location>
</feature>
<keyword evidence="3" id="KW-1185">Reference proteome</keyword>
<evidence type="ECO:0000256" key="1">
    <source>
        <dbReference type="SAM" id="Phobius"/>
    </source>
</evidence>
<reference evidence="3" key="1">
    <citation type="submission" date="2016-10" db="EMBL/GenBank/DDBJ databases">
        <authorList>
            <person name="Varghese N."/>
            <person name="Submissions S."/>
        </authorList>
    </citation>
    <scope>NUCLEOTIDE SEQUENCE [LARGE SCALE GENOMIC DNA]</scope>
    <source>
        <strain evidence="3">DSM 21772</strain>
    </source>
</reference>
<keyword evidence="1" id="KW-1133">Transmembrane helix</keyword>
<evidence type="ECO:0000313" key="3">
    <source>
        <dbReference type="Proteomes" id="UP000181956"/>
    </source>
</evidence>
<organism evidence="2 3">
    <name type="scientific">Microterricola viridarii</name>
    <dbReference type="NCBI Taxonomy" id="412690"/>
    <lineage>
        <taxon>Bacteria</taxon>
        <taxon>Bacillati</taxon>
        <taxon>Actinomycetota</taxon>
        <taxon>Actinomycetes</taxon>
        <taxon>Micrococcales</taxon>
        <taxon>Microbacteriaceae</taxon>
        <taxon>Microterricola</taxon>
    </lineage>
</organism>
<accession>A0A1H1LVD1</accession>
<protein>
    <recommendedName>
        <fullName evidence="4">DUF4190 domain-containing protein</fullName>
    </recommendedName>
</protein>
<evidence type="ECO:0008006" key="4">
    <source>
        <dbReference type="Google" id="ProtNLM"/>
    </source>
</evidence>
<gene>
    <name evidence="2" type="ORF">SAMN04489834_0226</name>
</gene>
<keyword evidence="1" id="KW-0472">Membrane</keyword>
<feature type="transmembrane region" description="Helical" evidence="1">
    <location>
        <begin position="20"/>
        <end position="50"/>
    </location>
</feature>
<dbReference type="Proteomes" id="UP000181956">
    <property type="component" value="Chromosome I"/>
</dbReference>
<evidence type="ECO:0000313" key="2">
    <source>
        <dbReference type="EMBL" id="SDR78330.1"/>
    </source>
</evidence>